<dbReference type="AlphaFoldDB" id="A0A212J2E6"/>
<reference evidence="1" key="1">
    <citation type="submission" date="2016-04" db="EMBL/GenBank/DDBJ databases">
        <authorList>
            <person name="Evans L.H."/>
            <person name="Alamgir A."/>
            <person name="Owens N."/>
            <person name="Weber N.D."/>
            <person name="Virtaneva K."/>
            <person name="Barbian K."/>
            <person name="Babar A."/>
            <person name="Rosenke K."/>
        </authorList>
    </citation>
    <scope>NUCLEOTIDE SEQUENCE</scope>
    <source>
        <strain evidence="1">86-2</strain>
    </source>
</reference>
<accession>A0A212J2E6</accession>
<dbReference type="RefSeq" id="WP_296946938.1">
    <property type="nucleotide sequence ID" value="NZ_LT599021.1"/>
</dbReference>
<evidence type="ECO:0000313" key="1">
    <source>
        <dbReference type="EMBL" id="SBV93611.1"/>
    </source>
</evidence>
<proteinExistence type="predicted"/>
<gene>
    <name evidence="1" type="ORF">KL86DYS2_10572</name>
</gene>
<protein>
    <submittedName>
        <fullName evidence="1">Uncharacterized protein</fullName>
    </submittedName>
</protein>
<sequence length="56" mass="6549">MYRLYIGFRLLDEFESIREAKQFAGKSGLSGVFNLIGDNYRDAWYVPINKTSQNKK</sequence>
<name>A0A212J2E6_9BACT</name>
<dbReference type="EMBL" id="FLUL01000001">
    <property type="protein sequence ID" value="SBV93611.1"/>
    <property type="molecule type" value="Genomic_DNA"/>
</dbReference>
<organism evidence="1">
    <name type="scientific">uncultured Dysgonomonas sp</name>
    <dbReference type="NCBI Taxonomy" id="206096"/>
    <lineage>
        <taxon>Bacteria</taxon>
        <taxon>Pseudomonadati</taxon>
        <taxon>Bacteroidota</taxon>
        <taxon>Bacteroidia</taxon>
        <taxon>Bacteroidales</taxon>
        <taxon>Dysgonomonadaceae</taxon>
        <taxon>Dysgonomonas</taxon>
        <taxon>environmental samples</taxon>
    </lineage>
</organism>